<dbReference type="CDD" id="cd04852">
    <property type="entry name" value="Peptidases_S8_3"/>
    <property type="match status" value="1"/>
</dbReference>
<dbReference type="InterPro" id="IPR015500">
    <property type="entry name" value="Peptidase_S8_subtilisin-rel"/>
</dbReference>
<dbReference type="InterPro" id="IPR003830">
    <property type="entry name" value="ComA_synth"/>
</dbReference>
<dbReference type="PROSITE" id="PS00137">
    <property type="entry name" value="SUBTILASE_HIS"/>
    <property type="match status" value="1"/>
</dbReference>
<dbReference type="Gene3D" id="3.20.20.70">
    <property type="entry name" value="Aldolase class I"/>
    <property type="match status" value="1"/>
</dbReference>
<dbReference type="InterPro" id="IPR013785">
    <property type="entry name" value="Aldolase_TIM"/>
</dbReference>
<dbReference type="Pfam" id="PF05922">
    <property type="entry name" value="Inhibitor_I9"/>
    <property type="match status" value="1"/>
</dbReference>
<evidence type="ECO:0000256" key="1">
    <source>
        <dbReference type="ARBA" id="ARBA00010424"/>
    </source>
</evidence>
<feature type="region of interest" description="Disordered" evidence="10">
    <location>
        <begin position="443"/>
        <end position="466"/>
    </location>
</feature>
<evidence type="ECO:0000256" key="10">
    <source>
        <dbReference type="SAM" id="MobiDB-lite"/>
    </source>
</evidence>
<evidence type="ECO:0000313" key="15">
    <source>
        <dbReference type="Proteomes" id="UP000467841"/>
    </source>
</evidence>
<keyword evidence="15" id="KW-1185">Reference proteome</keyword>
<dbReference type="InterPro" id="IPR045051">
    <property type="entry name" value="SBT"/>
</dbReference>
<dbReference type="OrthoDB" id="10256524at2759"/>
<evidence type="ECO:0000259" key="12">
    <source>
        <dbReference type="Pfam" id="PF05922"/>
    </source>
</evidence>
<evidence type="ECO:0000256" key="8">
    <source>
        <dbReference type="PIRSR" id="PIRSR615500-1"/>
    </source>
</evidence>
<dbReference type="Pfam" id="PF00082">
    <property type="entry name" value="Peptidase_S8"/>
    <property type="match status" value="1"/>
</dbReference>
<feature type="domain" description="Peptidase S8/S53" evidence="11">
    <location>
        <begin position="485"/>
        <end position="927"/>
    </location>
</feature>
<dbReference type="AlphaFoldDB" id="A0A6D2KRH2"/>
<keyword evidence="4" id="KW-0732">Signal</keyword>
<feature type="active site" description="Charge relay system" evidence="8 9">
    <location>
        <position position="568"/>
    </location>
</feature>
<dbReference type="EMBL" id="CACVBM020001584">
    <property type="protein sequence ID" value="CAA7054636.1"/>
    <property type="molecule type" value="Genomic_DNA"/>
</dbReference>
<feature type="region of interest" description="Disordered" evidence="10">
    <location>
        <begin position="1"/>
        <end position="24"/>
    </location>
</feature>
<feature type="compositionally biased region" description="Basic residues" evidence="10">
    <location>
        <begin position="450"/>
        <end position="461"/>
    </location>
</feature>
<dbReference type="InterPro" id="IPR041469">
    <property type="entry name" value="Subtilisin-like_FN3"/>
</dbReference>
<dbReference type="Pfam" id="PF02679">
    <property type="entry name" value="ComA"/>
    <property type="match status" value="1"/>
</dbReference>
<gene>
    <name evidence="14" type="ORF">MERR_LOCUS41872</name>
</gene>
<dbReference type="Gene3D" id="3.40.50.200">
    <property type="entry name" value="Peptidase S8/S53 domain"/>
    <property type="match status" value="1"/>
</dbReference>
<dbReference type="PRINTS" id="PR00723">
    <property type="entry name" value="SUBTILISIN"/>
</dbReference>
<name>A0A6D2KRH2_9BRAS</name>
<dbReference type="InterPro" id="IPR037045">
    <property type="entry name" value="S8pro/Inhibitor_I9_sf"/>
</dbReference>
<organism evidence="14 15">
    <name type="scientific">Microthlaspi erraticum</name>
    <dbReference type="NCBI Taxonomy" id="1685480"/>
    <lineage>
        <taxon>Eukaryota</taxon>
        <taxon>Viridiplantae</taxon>
        <taxon>Streptophyta</taxon>
        <taxon>Embryophyta</taxon>
        <taxon>Tracheophyta</taxon>
        <taxon>Spermatophyta</taxon>
        <taxon>Magnoliopsida</taxon>
        <taxon>eudicotyledons</taxon>
        <taxon>Gunneridae</taxon>
        <taxon>Pentapetalae</taxon>
        <taxon>rosids</taxon>
        <taxon>malvids</taxon>
        <taxon>Brassicales</taxon>
        <taxon>Brassicaceae</taxon>
        <taxon>Coluteocarpeae</taxon>
        <taxon>Microthlaspi</taxon>
    </lineage>
</organism>
<sequence length="1103" mass="120813">MAANYRWKSFDENEDRPEKPRRYGVTEMRGPRYSVLSQNVLQEIFESMGQFVDGLKFSGGSNSLIPKSFIKQAIEMAHEHNVYVSTGDWAEHTLRSGPSAFKEYVEECKQLGFDTIELNANSLEVPEETLLRYVRLIKNGGLRAKPMFAVKFNKSDIPGRNRAFGSYVVPEPRSSEFVEDIDLLIRKAERCLEAGADTIMIDADDVCKYADSLRADIIAKVVGRLGIEKTMFEASDAKLAEWFIKRYGPNVNLYVDHSQIMDLECLRGRYLVLITNGKLGFATASSIAEAPEASEMAEAPGVSPEEEEAEYNRMLGSVVAVPVFVPEFPVYVVYLGEKKQEDAKSVDKTHLEILKSVLGSQEAAKKSLVYSYHHGFSGFAAKLTPAQAEILRNHPQVVTFLENKKLTLQATRTWDYLSLFSTPTSSQGRILLDENVNNVSLLKKESKKDKKERKERKRAKKAEKALRKEAEKWQTQSLLNEANMGSGVILGVIDSGIWSELSAFDDNGYVAIPKKWKGECVSADQFSPADCNRKIIGAKYFVDGLNGDLEYSVNSTKEYLSPRDHNGHGTEVSSMAAGSVVSKVKLPDVAPGSTMRGGAPKAHIAMYKACWDINKGMCSVADVWKAFDEAIHDGVDVLSVSIGGAFDDVYLDADMAIPALHAVNSGITVVAPAGNYGSRSGTVVNVAPWILTVAATTLDRSLVTVLTHGNRTYLGESVYAGPEIDFTDIFYTKEEANFTNAKGKVVMFFEGNTDNGKSPEPKLVIEGGAVGLIYARRTPSDRREVPCPVNFPCVFLNFDDANELYTDMMYKSSSPPKIKISSYKTIVGETVVTRVPASSGRGPSSFSPAILKPDIAAPGMTLLTPRIPTDEDTREFEYSGTSVATPVIAGIVALLKTAHPTWSPAAIKSAIVTTAMKTDPYGGRIIADGGNNKLADAFDLGAGLVNMEKAKNPGLVYDMDMNDYINYLCSQSSYTDKKVSALAGNVNTKCPGSSVLDINLPSITIPNVKRNTIKVTRTVTNVGPVNSVYTPVLEAPHRFNVTVSPQNLVFNNATNKLAFTVSVSSGPYKTNTAFYFGSLTWTDGLHNVTIPVSLRTRFGDYFL</sequence>
<keyword evidence="6 9" id="KW-0720">Serine protease</keyword>
<comment type="similarity">
    <text evidence="2 9">Belongs to the peptidase S8 family.</text>
</comment>
<dbReference type="InterPro" id="IPR034197">
    <property type="entry name" value="Peptidases_S8_3"/>
</dbReference>
<evidence type="ECO:0000259" key="11">
    <source>
        <dbReference type="Pfam" id="PF00082"/>
    </source>
</evidence>
<feature type="domain" description="Inhibitor I9" evidence="12">
    <location>
        <begin position="330"/>
        <end position="408"/>
    </location>
</feature>
<dbReference type="PANTHER" id="PTHR10795">
    <property type="entry name" value="PROPROTEIN CONVERTASE SUBTILISIN/KEXIN"/>
    <property type="match status" value="1"/>
</dbReference>
<dbReference type="PROSITE" id="PS51892">
    <property type="entry name" value="SUBTILASE"/>
    <property type="match status" value="1"/>
</dbReference>
<proteinExistence type="inferred from homology"/>
<keyword evidence="5 9" id="KW-0378">Hydrolase</keyword>
<dbReference type="InterPro" id="IPR023828">
    <property type="entry name" value="Peptidase_S8_Ser-AS"/>
</dbReference>
<feature type="active site" description="Charge relay system" evidence="8 9">
    <location>
        <position position="882"/>
    </location>
</feature>
<comment type="caution">
    <text evidence="14">The sequence shown here is derived from an EMBL/GenBank/DDBJ whole genome shotgun (WGS) entry which is preliminary data.</text>
</comment>
<evidence type="ECO:0000256" key="7">
    <source>
        <dbReference type="ARBA" id="ARBA00023180"/>
    </source>
</evidence>
<dbReference type="Proteomes" id="UP000467841">
    <property type="component" value="Unassembled WGS sequence"/>
</dbReference>
<dbReference type="GO" id="GO:0004252">
    <property type="term" value="F:serine-type endopeptidase activity"/>
    <property type="evidence" value="ECO:0007669"/>
    <property type="project" value="UniProtKB-UniRule"/>
</dbReference>
<dbReference type="FunFam" id="3.30.70.80:FF:000002">
    <property type="entry name" value="Subtilisin-like protease SBT5.3"/>
    <property type="match status" value="1"/>
</dbReference>
<feature type="compositionally biased region" description="Basic and acidic residues" evidence="10">
    <location>
        <begin position="8"/>
        <end position="21"/>
    </location>
</feature>
<keyword evidence="3 9" id="KW-0645">Protease</keyword>
<comment type="similarity">
    <text evidence="1">Belongs to the phosphosulfolactate synthase family.</text>
</comment>
<evidence type="ECO:0000313" key="14">
    <source>
        <dbReference type="EMBL" id="CAA7054636.1"/>
    </source>
</evidence>
<evidence type="ECO:0000256" key="6">
    <source>
        <dbReference type="ARBA" id="ARBA00022825"/>
    </source>
</evidence>
<evidence type="ECO:0000256" key="9">
    <source>
        <dbReference type="PROSITE-ProRule" id="PRU01240"/>
    </source>
</evidence>
<evidence type="ECO:0000259" key="13">
    <source>
        <dbReference type="Pfam" id="PF17766"/>
    </source>
</evidence>
<reference evidence="14" key="1">
    <citation type="submission" date="2020-01" db="EMBL/GenBank/DDBJ databases">
        <authorList>
            <person name="Mishra B."/>
        </authorList>
    </citation>
    <scope>NUCLEOTIDE SEQUENCE [LARGE SCALE GENOMIC DNA]</scope>
</reference>
<dbReference type="Gene3D" id="3.30.70.80">
    <property type="entry name" value="Peptidase S8 propeptide/proteinase inhibitor I9"/>
    <property type="match status" value="1"/>
</dbReference>
<protein>
    <submittedName>
        <fullName evidence="14">Uncharacterized protein</fullName>
    </submittedName>
</protein>
<evidence type="ECO:0000256" key="3">
    <source>
        <dbReference type="ARBA" id="ARBA00022670"/>
    </source>
</evidence>
<dbReference type="PROSITE" id="PS00138">
    <property type="entry name" value="SUBTILASE_SER"/>
    <property type="match status" value="1"/>
</dbReference>
<keyword evidence="7" id="KW-0325">Glycoprotein</keyword>
<dbReference type="Pfam" id="PF17766">
    <property type="entry name" value="fn3_6"/>
    <property type="match status" value="1"/>
</dbReference>
<dbReference type="SUPFAM" id="SSF52743">
    <property type="entry name" value="Subtilisin-like"/>
    <property type="match status" value="1"/>
</dbReference>
<dbReference type="GO" id="GO:0006508">
    <property type="term" value="P:proteolysis"/>
    <property type="evidence" value="ECO:0007669"/>
    <property type="project" value="UniProtKB-KW"/>
</dbReference>
<dbReference type="InterPro" id="IPR000209">
    <property type="entry name" value="Peptidase_S8/S53_dom"/>
</dbReference>
<evidence type="ECO:0000256" key="2">
    <source>
        <dbReference type="ARBA" id="ARBA00011073"/>
    </source>
</evidence>
<dbReference type="InterPro" id="IPR036112">
    <property type="entry name" value="ComA_synth_sf"/>
</dbReference>
<dbReference type="Gene3D" id="2.60.40.2310">
    <property type="match status" value="1"/>
</dbReference>
<dbReference type="SUPFAM" id="SSF102110">
    <property type="entry name" value="(2r)-phospho-3-sulfolactate synthase ComA"/>
    <property type="match status" value="1"/>
</dbReference>
<evidence type="ECO:0000256" key="4">
    <source>
        <dbReference type="ARBA" id="ARBA00022729"/>
    </source>
</evidence>
<dbReference type="Gene3D" id="3.50.30.30">
    <property type="match status" value="1"/>
</dbReference>
<accession>A0A6D2KRH2</accession>
<feature type="domain" description="Subtilisin-like protease fibronectin type-III" evidence="13">
    <location>
        <begin position="997"/>
        <end position="1093"/>
    </location>
</feature>
<dbReference type="InterPro" id="IPR036852">
    <property type="entry name" value="Peptidase_S8/S53_dom_sf"/>
</dbReference>
<feature type="active site" description="Charge relay system" evidence="8 9">
    <location>
        <position position="494"/>
    </location>
</feature>
<dbReference type="InterPro" id="IPR022398">
    <property type="entry name" value="Peptidase_S8_His-AS"/>
</dbReference>
<evidence type="ECO:0000256" key="5">
    <source>
        <dbReference type="ARBA" id="ARBA00022801"/>
    </source>
</evidence>
<dbReference type="InterPro" id="IPR010259">
    <property type="entry name" value="S8pro/Inhibitor_I9"/>
</dbReference>